<dbReference type="EMBL" id="UYJE01008206">
    <property type="protein sequence ID" value="VDI62061.1"/>
    <property type="molecule type" value="Genomic_DNA"/>
</dbReference>
<comment type="similarity">
    <text evidence="2 8">Belongs to the glycosyl hydrolase 29 family.</text>
</comment>
<evidence type="ECO:0000256" key="1">
    <source>
        <dbReference type="ARBA" id="ARBA00004071"/>
    </source>
</evidence>
<dbReference type="AlphaFoldDB" id="A0A8B6GCL5"/>
<dbReference type="InterPro" id="IPR031919">
    <property type="entry name" value="Fucosidase_C"/>
</dbReference>
<organism evidence="12 13">
    <name type="scientific">Mytilus galloprovincialis</name>
    <name type="common">Mediterranean mussel</name>
    <dbReference type="NCBI Taxonomy" id="29158"/>
    <lineage>
        <taxon>Eukaryota</taxon>
        <taxon>Metazoa</taxon>
        <taxon>Spiralia</taxon>
        <taxon>Lophotrochozoa</taxon>
        <taxon>Mollusca</taxon>
        <taxon>Bivalvia</taxon>
        <taxon>Autobranchia</taxon>
        <taxon>Pteriomorphia</taxon>
        <taxon>Mytilida</taxon>
        <taxon>Mytiloidea</taxon>
        <taxon>Mytilidae</taxon>
        <taxon>Mytilinae</taxon>
        <taxon>Mytilus</taxon>
    </lineage>
</organism>
<dbReference type="InterPro" id="IPR057739">
    <property type="entry name" value="Glyco_hydro_29_N"/>
</dbReference>
<comment type="function">
    <text evidence="1">Alpha-L-fucosidase is responsible for hydrolyzing the alpha-1,6-linked fucose joined to the reducing-end N-acetylglucosamine of the carbohydrate moieties of glycoproteins.</text>
</comment>
<dbReference type="SMART" id="SM00812">
    <property type="entry name" value="Alpha_L_fucos"/>
    <property type="match status" value="1"/>
</dbReference>
<dbReference type="FunFam" id="3.20.20.80:FF:000027">
    <property type="entry name" value="Alpha-L-fucosidase"/>
    <property type="match status" value="1"/>
</dbReference>
<dbReference type="PRINTS" id="PR00741">
    <property type="entry name" value="GLHYDRLASE29"/>
</dbReference>
<dbReference type="SUPFAM" id="SSF51445">
    <property type="entry name" value="(Trans)glycosidases"/>
    <property type="match status" value="1"/>
</dbReference>
<dbReference type="GO" id="GO:0016139">
    <property type="term" value="P:glycoside catabolic process"/>
    <property type="evidence" value="ECO:0007669"/>
    <property type="project" value="TreeGrafter"/>
</dbReference>
<dbReference type="GO" id="GO:0006004">
    <property type="term" value="P:fucose metabolic process"/>
    <property type="evidence" value="ECO:0007669"/>
    <property type="project" value="InterPro"/>
</dbReference>
<evidence type="ECO:0000256" key="2">
    <source>
        <dbReference type="ARBA" id="ARBA00007951"/>
    </source>
</evidence>
<feature type="transmembrane region" description="Helical" evidence="9">
    <location>
        <begin position="46"/>
        <end position="66"/>
    </location>
</feature>
<keyword evidence="13" id="KW-1185">Reference proteome</keyword>
<name>A0A8B6GCL5_MYTGA</name>
<protein>
    <recommendedName>
        <fullName evidence="3">alpha-L-fucosidase</fullName>
        <ecNumber evidence="3">3.2.1.51</ecNumber>
    </recommendedName>
</protein>
<dbReference type="EC" id="3.2.1.51" evidence="3"/>
<feature type="domain" description="Glycoside hydrolase family 29 N-terminal" evidence="10">
    <location>
        <begin position="23"/>
        <end position="355"/>
    </location>
</feature>
<dbReference type="InterPro" id="IPR017853">
    <property type="entry name" value="GH"/>
</dbReference>
<keyword evidence="9" id="KW-0812">Transmembrane</keyword>
<keyword evidence="9" id="KW-1133">Transmembrane helix</keyword>
<feature type="signal peptide" evidence="8">
    <location>
        <begin position="1"/>
        <end position="22"/>
    </location>
</feature>
<evidence type="ECO:0000256" key="7">
    <source>
        <dbReference type="ARBA" id="ARBA00023295"/>
    </source>
</evidence>
<keyword evidence="9" id="KW-0472">Membrane</keyword>
<gene>
    <name evidence="12" type="ORF">MGAL_10B088636</name>
</gene>
<dbReference type="Pfam" id="PF01120">
    <property type="entry name" value="Alpha_L_fucos"/>
    <property type="match status" value="1"/>
</dbReference>
<dbReference type="PIRSF" id="PIRSF001092">
    <property type="entry name" value="Alpha-L-fucosidase"/>
    <property type="match status" value="1"/>
</dbReference>
<dbReference type="OrthoDB" id="6039950at2759"/>
<proteinExistence type="inferred from homology"/>
<reference evidence="12" key="1">
    <citation type="submission" date="2018-11" db="EMBL/GenBank/DDBJ databases">
        <authorList>
            <person name="Alioto T."/>
            <person name="Alioto T."/>
        </authorList>
    </citation>
    <scope>NUCLEOTIDE SEQUENCE</scope>
</reference>
<evidence type="ECO:0000256" key="8">
    <source>
        <dbReference type="PIRNR" id="PIRNR001092"/>
    </source>
</evidence>
<dbReference type="Gene3D" id="2.60.40.1180">
    <property type="entry name" value="Golgi alpha-mannosidase II"/>
    <property type="match status" value="1"/>
</dbReference>
<evidence type="ECO:0000259" key="11">
    <source>
        <dbReference type="Pfam" id="PF16757"/>
    </source>
</evidence>
<evidence type="ECO:0000256" key="4">
    <source>
        <dbReference type="ARBA" id="ARBA00022729"/>
    </source>
</evidence>
<dbReference type="PANTHER" id="PTHR10030">
    <property type="entry name" value="ALPHA-L-FUCOSIDASE"/>
    <property type="match status" value="1"/>
</dbReference>
<dbReference type="InterPro" id="IPR016286">
    <property type="entry name" value="FUC_metazoa-typ"/>
</dbReference>
<dbReference type="Proteomes" id="UP000596742">
    <property type="component" value="Unassembled WGS sequence"/>
</dbReference>
<comment type="caution">
    <text evidence="12">The sequence shown here is derived from an EMBL/GenBank/DDBJ whole genome shotgun (WGS) entry which is preliminary data.</text>
</comment>
<accession>A0A8B6GCL5</accession>
<evidence type="ECO:0000256" key="3">
    <source>
        <dbReference type="ARBA" id="ARBA00012662"/>
    </source>
</evidence>
<dbReference type="Pfam" id="PF16757">
    <property type="entry name" value="Fucosidase_C"/>
    <property type="match status" value="1"/>
</dbReference>
<sequence>MNLKMAALYLFLLFYCTLLTFGQRYQPTWDSLESRPLPDWYDEAKLGIFMHWGVFSVPSYNAVWFWNNWKNGNRDIVNFMKRNYRPDFTYADFAADFKAEFYDPKRWAAILEASGAKYVVLVSKHHEGFTNWPSNYSWNWNSYDVGPHRDLVGELADAIRNTTNLRFGLYHSLFEWYNPLYLRDKANNFTTQDFVKFKSMPELYELVNRYKPEVVWSDGAWEAPDTYWTSKEFLAWLYNDSPVKDTVVTNDRWGKGDICHHGGYFTCTDKYLPTTLQKRKFENAMTIDKNHWGFRRNARIEDFFSARELIATFAQTVSCGGNMLMNVGPTSYGTIQPVYEERLLQFGKWMRINGEAIYSSKPWTVQQDNATRTCWYTMKKTETATNVYAIVLDWSDTNYLYLNAPITSSSTLITMLGFQDYNFSYSKVQPSGVNITLPNISFSKIPSTDAWVFKMTDISN</sequence>
<keyword evidence="7 8" id="KW-0326">Glycosidase</keyword>
<evidence type="ECO:0000313" key="12">
    <source>
        <dbReference type="EMBL" id="VDI62061.1"/>
    </source>
</evidence>
<dbReference type="InterPro" id="IPR013780">
    <property type="entry name" value="Glyco_hydro_b"/>
</dbReference>
<evidence type="ECO:0000313" key="13">
    <source>
        <dbReference type="Proteomes" id="UP000596742"/>
    </source>
</evidence>
<keyword evidence="6" id="KW-0325">Glycoprotein</keyword>
<evidence type="ECO:0000256" key="5">
    <source>
        <dbReference type="ARBA" id="ARBA00022801"/>
    </source>
</evidence>
<evidence type="ECO:0000256" key="9">
    <source>
        <dbReference type="SAM" id="Phobius"/>
    </source>
</evidence>
<dbReference type="PANTHER" id="PTHR10030:SF37">
    <property type="entry name" value="ALPHA-L-FUCOSIDASE-RELATED"/>
    <property type="match status" value="1"/>
</dbReference>
<feature type="domain" description="Alpha-L-fucosidase C-terminal" evidence="11">
    <location>
        <begin position="366"/>
        <end position="456"/>
    </location>
</feature>
<dbReference type="InterPro" id="IPR000933">
    <property type="entry name" value="Glyco_hydro_29"/>
</dbReference>
<evidence type="ECO:0000256" key="6">
    <source>
        <dbReference type="ARBA" id="ARBA00023180"/>
    </source>
</evidence>
<keyword evidence="5 8" id="KW-0378">Hydrolase</keyword>
<dbReference type="GO" id="GO:0004560">
    <property type="term" value="F:alpha-L-fucosidase activity"/>
    <property type="evidence" value="ECO:0007669"/>
    <property type="project" value="UniProtKB-EC"/>
</dbReference>
<dbReference type="GO" id="GO:0005764">
    <property type="term" value="C:lysosome"/>
    <property type="evidence" value="ECO:0007669"/>
    <property type="project" value="TreeGrafter"/>
</dbReference>
<evidence type="ECO:0000259" key="10">
    <source>
        <dbReference type="Pfam" id="PF01120"/>
    </source>
</evidence>
<feature type="chain" id="PRO_5033201898" description="alpha-L-fucosidase" evidence="8">
    <location>
        <begin position="23"/>
        <end position="460"/>
    </location>
</feature>
<keyword evidence="4 8" id="KW-0732">Signal</keyword>
<dbReference type="Gene3D" id="3.20.20.80">
    <property type="entry name" value="Glycosidases"/>
    <property type="match status" value="1"/>
</dbReference>